<dbReference type="EMBL" id="CBTK010000077">
    <property type="protein sequence ID" value="CDH44466.1"/>
    <property type="molecule type" value="Genomic_DNA"/>
</dbReference>
<dbReference type="RefSeq" id="WP_034431621.1">
    <property type="nucleotide sequence ID" value="NZ_CBTK010000077.1"/>
</dbReference>
<dbReference type="Proteomes" id="UP000019184">
    <property type="component" value="Unassembled WGS sequence"/>
</dbReference>
<dbReference type="Gene3D" id="2.30.30.140">
    <property type="match status" value="1"/>
</dbReference>
<organism evidence="2 3">
    <name type="scientific">Candidatus Contendobacter odensis Run_B_J11</name>
    <dbReference type="NCBI Taxonomy" id="1400861"/>
    <lineage>
        <taxon>Bacteria</taxon>
        <taxon>Pseudomonadati</taxon>
        <taxon>Pseudomonadota</taxon>
        <taxon>Gammaproteobacteria</taxon>
        <taxon>Candidatus Competibacteraceae</taxon>
        <taxon>Candidatus Contendibacter</taxon>
    </lineage>
</organism>
<dbReference type="InterPro" id="IPR001109">
    <property type="entry name" value="Hydrogenase_HupF/HypC"/>
</dbReference>
<keyword evidence="3" id="KW-1185">Reference proteome</keyword>
<evidence type="ECO:0000313" key="2">
    <source>
        <dbReference type="EMBL" id="CDH44466.1"/>
    </source>
</evidence>
<dbReference type="OrthoDB" id="9806017at2"/>
<sequence length="78" mass="8413">MCLAIPMQITHINGFDARCSAKGAGRDVSLFMLQDEPVGVGDWVLINAGYALQKISAEEARESWELFDQILAGDAVSA</sequence>
<comment type="caution">
    <text evidence="2">The sequence shown here is derived from an EMBL/GenBank/DDBJ whole genome shotgun (WGS) entry which is preliminary data.</text>
</comment>
<accession>A0A7U7GAA8</accession>
<dbReference type="GO" id="GO:1902670">
    <property type="term" value="F:carbon dioxide binding"/>
    <property type="evidence" value="ECO:0007669"/>
    <property type="project" value="TreeGrafter"/>
</dbReference>
<dbReference type="AlphaFoldDB" id="A0A7U7GAA8"/>
<dbReference type="GO" id="GO:0005506">
    <property type="term" value="F:iron ion binding"/>
    <property type="evidence" value="ECO:0007669"/>
    <property type="project" value="TreeGrafter"/>
</dbReference>
<comment type="similarity">
    <text evidence="1">Belongs to the HupF/HypC family.</text>
</comment>
<protein>
    <submittedName>
        <fullName evidence="2">Nickel-iron hydrogenase, accessory protein</fullName>
    </submittedName>
</protein>
<proteinExistence type="inferred from homology"/>
<dbReference type="Pfam" id="PF01455">
    <property type="entry name" value="HupF_HypC"/>
    <property type="match status" value="1"/>
</dbReference>
<gene>
    <name evidence="2" type="primary">hypC</name>
    <name evidence="2" type="ORF">BN874_1680042</name>
</gene>
<dbReference type="PANTHER" id="PTHR35177">
    <property type="entry name" value="HYDROGENASE MATURATION FACTOR HYBG"/>
    <property type="match status" value="1"/>
</dbReference>
<dbReference type="SUPFAM" id="SSF159127">
    <property type="entry name" value="HupF/HypC-like"/>
    <property type="match status" value="1"/>
</dbReference>
<evidence type="ECO:0000313" key="3">
    <source>
        <dbReference type="Proteomes" id="UP000019184"/>
    </source>
</evidence>
<dbReference type="GO" id="GO:0051604">
    <property type="term" value="P:protein maturation"/>
    <property type="evidence" value="ECO:0007669"/>
    <property type="project" value="TreeGrafter"/>
</dbReference>
<dbReference type="PROSITE" id="PS01097">
    <property type="entry name" value="HUPF_HYPC"/>
    <property type="match status" value="1"/>
</dbReference>
<reference evidence="2 3" key="1">
    <citation type="journal article" date="2014" name="ISME J.">
        <title>Candidatus Competibacter-lineage genomes retrieved from metagenomes reveal functional metabolic diversity.</title>
        <authorList>
            <person name="McIlroy S.J."/>
            <person name="Albertsen M."/>
            <person name="Andresen E.K."/>
            <person name="Saunders A.M."/>
            <person name="Kristiansen R."/>
            <person name="Stokholm-Bjerregaard M."/>
            <person name="Nielsen K.L."/>
            <person name="Nielsen P.H."/>
        </authorList>
    </citation>
    <scope>NUCLEOTIDE SEQUENCE [LARGE SCALE GENOMIC DNA]</scope>
    <source>
        <strain evidence="2 3">Run_B_J11</strain>
    </source>
</reference>
<evidence type="ECO:0000256" key="1">
    <source>
        <dbReference type="ARBA" id="ARBA00006018"/>
    </source>
</evidence>
<dbReference type="InterPro" id="IPR019812">
    <property type="entry name" value="Hydgase_assmbl_chp_CS"/>
</dbReference>
<dbReference type="PRINTS" id="PR00445">
    <property type="entry name" value="HUPFHYPC"/>
</dbReference>
<dbReference type="PANTHER" id="PTHR35177:SF2">
    <property type="entry name" value="HYDROGENASE MATURATION FACTOR HYBG"/>
    <property type="match status" value="1"/>
</dbReference>
<name>A0A7U7GAA8_9GAMM</name>
<dbReference type="NCBIfam" id="TIGR00074">
    <property type="entry name" value="hypC_hupF"/>
    <property type="match status" value="1"/>
</dbReference>